<dbReference type="AlphaFoldDB" id="A0AAP7GTE2"/>
<dbReference type="EMBL" id="LYVI01000004">
    <property type="protein sequence ID" value="OBU61956.1"/>
    <property type="molecule type" value="Genomic_DNA"/>
</dbReference>
<protein>
    <recommendedName>
        <fullName evidence="4">SppA protein</fullName>
    </recommendedName>
</protein>
<feature type="region of interest" description="Disordered" evidence="1">
    <location>
        <begin position="275"/>
        <end position="319"/>
    </location>
</feature>
<name>A0AAP7GTE2_STEMA</name>
<dbReference type="PANTHER" id="PTHR35984:SF1">
    <property type="entry name" value="PERIPLASMIC SERINE PROTEASE"/>
    <property type="match status" value="1"/>
</dbReference>
<accession>A0AAP7GTE2</accession>
<evidence type="ECO:0000313" key="2">
    <source>
        <dbReference type="EMBL" id="OBU61956.1"/>
    </source>
</evidence>
<dbReference type="GO" id="GO:0016020">
    <property type="term" value="C:membrane"/>
    <property type="evidence" value="ECO:0007669"/>
    <property type="project" value="InterPro"/>
</dbReference>
<evidence type="ECO:0000313" key="3">
    <source>
        <dbReference type="Proteomes" id="UP000092125"/>
    </source>
</evidence>
<proteinExistence type="predicted"/>
<gene>
    <name evidence="2" type="ORF">A9K56_07910</name>
</gene>
<reference evidence="2 3" key="1">
    <citation type="submission" date="2016-05" db="EMBL/GenBank/DDBJ databases">
        <title>Draft Genome Sequences of Stenotrophomonas maltophilia Strains Sm32COP, Sm41DVV, Sm46PAILV, SmF3, SmF22, SmSOFb1 and SmCVFa1, Isolated from Different Manures, in France.</title>
        <authorList>
            <person name="Nazaret S."/>
            <person name="Bodilis J."/>
        </authorList>
    </citation>
    <scope>NUCLEOTIDE SEQUENCE [LARGE SCALE GENOMIC DNA]</scope>
    <source>
        <strain evidence="2 3">Sm41DVV</strain>
    </source>
</reference>
<dbReference type="PANTHER" id="PTHR35984">
    <property type="entry name" value="PERIPLASMIC SERINE PROTEASE"/>
    <property type="match status" value="1"/>
</dbReference>
<organism evidence="2 3">
    <name type="scientific">Stenotrophomonas maltophilia</name>
    <name type="common">Pseudomonas maltophilia</name>
    <name type="synonym">Xanthomonas maltophilia</name>
    <dbReference type="NCBI Taxonomy" id="40324"/>
    <lineage>
        <taxon>Bacteria</taxon>
        <taxon>Pseudomonadati</taxon>
        <taxon>Pseudomonadota</taxon>
        <taxon>Gammaproteobacteria</taxon>
        <taxon>Lysobacterales</taxon>
        <taxon>Lysobacteraceae</taxon>
        <taxon>Stenotrophomonas</taxon>
        <taxon>Stenotrophomonas maltophilia group</taxon>
    </lineage>
</organism>
<comment type="caution">
    <text evidence="2">The sequence shown here is derived from an EMBL/GenBank/DDBJ whole genome shotgun (WGS) entry which is preliminary data.</text>
</comment>
<dbReference type="SUPFAM" id="SSF52096">
    <property type="entry name" value="ClpP/crotonase"/>
    <property type="match status" value="1"/>
</dbReference>
<evidence type="ECO:0000256" key="1">
    <source>
        <dbReference type="SAM" id="MobiDB-lite"/>
    </source>
</evidence>
<sequence>MQEEVGIAESASVEKLVDLGQFDLLYYNGGIDGNVTAKIENLTRDKTHDEVRFVLVTNGGLPDDAYRAMRILQRRYAKVTILIPGMCKSAGTLMTLGAHELAFGPEGELGPLDVQIQKRNEIRGRESGAAVIAAMDVLHQQCFSMFEHFFLNTIAKSQGNISAKMATDIAASVSSGVYDPIFRQIDPHRLGETQRAMLIGEAYGSRLITKSGSTTPEGVQRLITGYPSHGFVIDEEEASEIFFNVRPMSEFETGLTNVLLEKGTLFFAAYPFKVSDHDPEDENNPSDGDANAQEGTNDERRADAPGGDAAPVEPDGGVP</sequence>
<dbReference type="Gene3D" id="3.90.226.10">
    <property type="entry name" value="2-enoyl-CoA Hydratase, Chain A, domain 1"/>
    <property type="match status" value="1"/>
</dbReference>
<dbReference type="InterPro" id="IPR029045">
    <property type="entry name" value="ClpP/crotonase-like_dom_sf"/>
</dbReference>
<evidence type="ECO:0008006" key="4">
    <source>
        <dbReference type="Google" id="ProtNLM"/>
    </source>
</evidence>
<dbReference type="InterPro" id="IPR002825">
    <property type="entry name" value="Pept_S49_ser-pept_pro"/>
</dbReference>
<dbReference type="Proteomes" id="UP000092125">
    <property type="component" value="Unassembled WGS sequence"/>
</dbReference>